<feature type="domain" description="DUF6434" evidence="1">
    <location>
        <begin position="72"/>
        <end position="128"/>
    </location>
</feature>
<dbReference type="InterPro" id="IPR045492">
    <property type="entry name" value="DUF6434"/>
</dbReference>
<dbReference type="RefSeq" id="WP_306979040.1">
    <property type="nucleotide sequence ID" value="NZ_JAUSUA010000001.1"/>
</dbReference>
<organism evidence="2 3">
    <name type="scientific">Alkalicoccobacillus murimartini</name>
    <dbReference type="NCBI Taxonomy" id="171685"/>
    <lineage>
        <taxon>Bacteria</taxon>
        <taxon>Bacillati</taxon>
        <taxon>Bacillota</taxon>
        <taxon>Bacilli</taxon>
        <taxon>Bacillales</taxon>
        <taxon>Bacillaceae</taxon>
        <taxon>Alkalicoccobacillus</taxon>
    </lineage>
</organism>
<evidence type="ECO:0000313" key="3">
    <source>
        <dbReference type="Proteomes" id="UP001225034"/>
    </source>
</evidence>
<evidence type="ECO:0000313" key="2">
    <source>
        <dbReference type="EMBL" id="MDQ0205391.1"/>
    </source>
</evidence>
<gene>
    <name evidence="2" type="ORF">J2S05_000165</name>
</gene>
<evidence type="ECO:0000259" key="1">
    <source>
        <dbReference type="Pfam" id="PF20026"/>
    </source>
</evidence>
<dbReference type="Pfam" id="PF20026">
    <property type="entry name" value="DUF6434"/>
    <property type="match status" value="1"/>
</dbReference>
<dbReference type="EMBL" id="JAUSUA010000001">
    <property type="protein sequence ID" value="MDQ0205391.1"/>
    <property type="molecule type" value="Genomic_DNA"/>
</dbReference>
<dbReference type="Pfam" id="PF18953">
    <property type="entry name" value="SAP_new25"/>
    <property type="match status" value="1"/>
</dbReference>
<dbReference type="Proteomes" id="UP001225034">
    <property type="component" value="Unassembled WGS sequence"/>
</dbReference>
<reference evidence="2 3" key="1">
    <citation type="submission" date="2023-07" db="EMBL/GenBank/DDBJ databases">
        <title>Genomic Encyclopedia of Type Strains, Phase IV (KMG-IV): sequencing the most valuable type-strain genomes for metagenomic binning, comparative biology and taxonomic classification.</title>
        <authorList>
            <person name="Goeker M."/>
        </authorList>
    </citation>
    <scope>NUCLEOTIDE SEQUENCE [LARGE SCALE GENOMIC DNA]</scope>
    <source>
        <strain evidence="2 3">DSM 19154</strain>
    </source>
</reference>
<sequence>MRPTLSKELRSLDFMNYYWLKVELQTFCREEKMSASGSKAEITERINTYLETGTRLKPVKKRKSPSTNGQRTELTVHTVIGKNHRCSQQVRAFFKSKIPPFHFSAYIQRYFKEHPEQTYQDVIDAWVQEEQRKKDPHYKKEIGSQFEYNQFTRDFFADPANKSKTRKDAIDSWNKIKVLPGSNAYRSN</sequence>
<accession>A0ABT9YCD8</accession>
<comment type="caution">
    <text evidence="2">The sequence shown here is derived from an EMBL/GenBank/DDBJ whole genome shotgun (WGS) entry which is preliminary data.</text>
</comment>
<keyword evidence="3" id="KW-1185">Reference proteome</keyword>
<proteinExistence type="predicted"/>
<protein>
    <recommendedName>
        <fullName evidence="1">DUF6434 domain-containing protein</fullName>
    </recommendedName>
</protein>
<name>A0ABT9YCD8_9BACI</name>